<feature type="chain" id="PRO_5016384547" evidence="2">
    <location>
        <begin position="22"/>
        <end position="203"/>
    </location>
</feature>
<dbReference type="InParanoid" id="A0A316VLS4"/>
<evidence type="ECO:0000313" key="4">
    <source>
        <dbReference type="Proteomes" id="UP000245771"/>
    </source>
</evidence>
<feature type="region of interest" description="Disordered" evidence="1">
    <location>
        <begin position="184"/>
        <end position="203"/>
    </location>
</feature>
<dbReference type="AlphaFoldDB" id="A0A316VLS4"/>
<organism evidence="3 4">
    <name type="scientific">Meira miltonrushii</name>
    <dbReference type="NCBI Taxonomy" id="1280837"/>
    <lineage>
        <taxon>Eukaryota</taxon>
        <taxon>Fungi</taxon>
        <taxon>Dikarya</taxon>
        <taxon>Basidiomycota</taxon>
        <taxon>Ustilaginomycotina</taxon>
        <taxon>Exobasidiomycetes</taxon>
        <taxon>Exobasidiales</taxon>
        <taxon>Brachybasidiaceae</taxon>
        <taxon>Meira</taxon>
    </lineage>
</organism>
<sequence>MKKMKASLLLLVILHIQHVYSTSKSDLEKQSSITLDTSALIRKPGKVTSALQNNIKRVRPEGYNTKKAKIERLALSIRLKKPHLGAEGAEIAANDEYLQKSRKQAQRYRDKLKELGVAKDTRKRKYKPKPKDYYSTENRTIRKAFTILRSKDNNITKFDQARKEAEEMIRQRQHTERIRAREKYRNQKTLKKQGDDMIGYHQH</sequence>
<dbReference type="Proteomes" id="UP000245771">
    <property type="component" value="Unassembled WGS sequence"/>
</dbReference>
<keyword evidence="2" id="KW-0732">Signal</keyword>
<name>A0A316VLS4_9BASI</name>
<keyword evidence="4" id="KW-1185">Reference proteome</keyword>
<protein>
    <submittedName>
        <fullName evidence="3">Uncharacterized protein</fullName>
    </submittedName>
</protein>
<evidence type="ECO:0000256" key="1">
    <source>
        <dbReference type="SAM" id="MobiDB-lite"/>
    </source>
</evidence>
<accession>A0A316VLS4</accession>
<proteinExistence type="predicted"/>
<evidence type="ECO:0000256" key="2">
    <source>
        <dbReference type="SAM" id="SignalP"/>
    </source>
</evidence>
<gene>
    <name evidence="3" type="ORF">FA14DRAFT_183858</name>
</gene>
<feature type="signal peptide" evidence="2">
    <location>
        <begin position="1"/>
        <end position="21"/>
    </location>
</feature>
<dbReference type="RefSeq" id="XP_025358808.1">
    <property type="nucleotide sequence ID" value="XM_025501347.1"/>
</dbReference>
<reference evidence="3 4" key="1">
    <citation type="journal article" date="2018" name="Mol. Biol. Evol.">
        <title>Broad Genomic Sampling Reveals a Smut Pathogenic Ancestry of the Fungal Clade Ustilaginomycotina.</title>
        <authorList>
            <person name="Kijpornyongpan T."/>
            <person name="Mondo S.J."/>
            <person name="Barry K."/>
            <person name="Sandor L."/>
            <person name="Lee J."/>
            <person name="Lipzen A."/>
            <person name="Pangilinan J."/>
            <person name="LaButti K."/>
            <person name="Hainaut M."/>
            <person name="Henrissat B."/>
            <person name="Grigoriev I.V."/>
            <person name="Spatafora J.W."/>
            <person name="Aime M.C."/>
        </authorList>
    </citation>
    <scope>NUCLEOTIDE SEQUENCE [LARGE SCALE GENOMIC DNA]</scope>
    <source>
        <strain evidence="3 4">MCA 3882</strain>
    </source>
</reference>
<evidence type="ECO:0000313" key="3">
    <source>
        <dbReference type="EMBL" id="PWN38506.1"/>
    </source>
</evidence>
<dbReference type="EMBL" id="KZ819602">
    <property type="protein sequence ID" value="PWN38506.1"/>
    <property type="molecule type" value="Genomic_DNA"/>
</dbReference>
<dbReference type="GeneID" id="37023128"/>